<protein>
    <submittedName>
        <fullName evidence="2">Double-stranded DNA binding</fullName>
    </submittedName>
</protein>
<gene>
    <name evidence="2" type="ORF">STAS_27344</name>
</gene>
<comment type="caution">
    <text evidence="2">The sequence shown here is derived from an EMBL/GenBank/DDBJ whole genome shotgun (WGS) entry which is preliminary data.</text>
</comment>
<reference evidence="3" key="1">
    <citation type="journal article" date="2019" name="Curr. Biol.">
        <title>Genome Sequence of Striga asiatica Provides Insight into the Evolution of Plant Parasitism.</title>
        <authorList>
            <person name="Yoshida S."/>
            <person name="Kim S."/>
            <person name="Wafula E.K."/>
            <person name="Tanskanen J."/>
            <person name="Kim Y.M."/>
            <person name="Honaas L."/>
            <person name="Yang Z."/>
            <person name="Spallek T."/>
            <person name="Conn C.E."/>
            <person name="Ichihashi Y."/>
            <person name="Cheong K."/>
            <person name="Cui S."/>
            <person name="Der J.P."/>
            <person name="Gundlach H."/>
            <person name="Jiao Y."/>
            <person name="Hori C."/>
            <person name="Ishida J.K."/>
            <person name="Kasahara H."/>
            <person name="Kiba T."/>
            <person name="Kim M.S."/>
            <person name="Koo N."/>
            <person name="Laohavisit A."/>
            <person name="Lee Y.H."/>
            <person name="Lumba S."/>
            <person name="McCourt P."/>
            <person name="Mortimer J.C."/>
            <person name="Mutuku J.M."/>
            <person name="Nomura T."/>
            <person name="Sasaki-Sekimoto Y."/>
            <person name="Seto Y."/>
            <person name="Wang Y."/>
            <person name="Wakatake T."/>
            <person name="Sakakibara H."/>
            <person name="Demura T."/>
            <person name="Yamaguchi S."/>
            <person name="Yoneyama K."/>
            <person name="Manabe R.I."/>
            <person name="Nelson D.C."/>
            <person name="Schulman A.H."/>
            <person name="Timko M.P."/>
            <person name="dePamphilis C.W."/>
            <person name="Choi D."/>
            <person name="Shirasu K."/>
        </authorList>
    </citation>
    <scope>NUCLEOTIDE SEQUENCE [LARGE SCALE GENOMIC DNA]</scope>
    <source>
        <strain evidence="3">cv. UVA1</strain>
    </source>
</reference>
<evidence type="ECO:0000313" key="2">
    <source>
        <dbReference type="EMBL" id="GER50061.1"/>
    </source>
</evidence>
<dbReference type="EMBL" id="BKCP01009070">
    <property type="protein sequence ID" value="GER50061.1"/>
    <property type="molecule type" value="Genomic_DNA"/>
</dbReference>
<feature type="region of interest" description="Disordered" evidence="1">
    <location>
        <begin position="42"/>
        <end position="72"/>
    </location>
</feature>
<accession>A0A5A7R1E6</accession>
<evidence type="ECO:0000313" key="3">
    <source>
        <dbReference type="Proteomes" id="UP000325081"/>
    </source>
</evidence>
<evidence type="ECO:0000256" key="1">
    <source>
        <dbReference type="SAM" id="MobiDB-lite"/>
    </source>
</evidence>
<name>A0A5A7R1E6_STRAF</name>
<feature type="compositionally biased region" description="Polar residues" evidence="1">
    <location>
        <begin position="42"/>
        <end position="54"/>
    </location>
</feature>
<keyword evidence="3" id="KW-1185">Reference proteome</keyword>
<dbReference type="Proteomes" id="UP000325081">
    <property type="component" value="Unassembled WGS sequence"/>
</dbReference>
<sequence>MWSATEMAYGTVESEISGGWMVAAATGDVGDGVFNDGDLELNSSGSERGSTWRTFSGGRRSSACRQKSERRQRREVRLRCDGGGRDLMMEIGASAKFIIS</sequence>
<organism evidence="2 3">
    <name type="scientific">Striga asiatica</name>
    <name type="common">Asiatic witchweed</name>
    <name type="synonym">Buchnera asiatica</name>
    <dbReference type="NCBI Taxonomy" id="4170"/>
    <lineage>
        <taxon>Eukaryota</taxon>
        <taxon>Viridiplantae</taxon>
        <taxon>Streptophyta</taxon>
        <taxon>Embryophyta</taxon>
        <taxon>Tracheophyta</taxon>
        <taxon>Spermatophyta</taxon>
        <taxon>Magnoliopsida</taxon>
        <taxon>eudicotyledons</taxon>
        <taxon>Gunneridae</taxon>
        <taxon>Pentapetalae</taxon>
        <taxon>asterids</taxon>
        <taxon>lamiids</taxon>
        <taxon>Lamiales</taxon>
        <taxon>Orobanchaceae</taxon>
        <taxon>Buchnereae</taxon>
        <taxon>Striga</taxon>
    </lineage>
</organism>
<dbReference type="AlphaFoldDB" id="A0A5A7R1E6"/>
<proteinExistence type="predicted"/>